<organism evidence="2 3">
    <name type="scientific">Cyclobacterium plantarum</name>
    <dbReference type="NCBI Taxonomy" id="2716263"/>
    <lineage>
        <taxon>Bacteria</taxon>
        <taxon>Pseudomonadati</taxon>
        <taxon>Bacteroidota</taxon>
        <taxon>Cytophagia</taxon>
        <taxon>Cytophagales</taxon>
        <taxon>Cyclobacteriaceae</taxon>
        <taxon>Cyclobacterium</taxon>
    </lineage>
</organism>
<feature type="domain" description="DinB-like" evidence="1">
    <location>
        <begin position="32"/>
        <end position="167"/>
    </location>
</feature>
<comment type="caution">
    <text evidence="2">The sequence shown here is derived from an EMBL/GenBank/DDBJ whole genome shotgun (WGS) entry which is preliminary data.</text>
</comment>
<keyword evidence="2" id="KW-0378">Hydrolase</keyword>
<name>A0ABX0HBL1_9BACT</name>
<dbReference type="RefSeq" id="WP_166147213.1">
    <property type="nucleotide sequence ID" value="NZ_JAANYN010000004.1"/>
</dbReference>
<dbReference type="Proteomes" id="UP000649799">
    <property type="component" value="Unassembled WGS sequence"/>
</dbReference>
<accession>A0ABX0HBL1</accession>
<sequence length="175" mass="20519">MNLEVLKYPIGRFQVPETVATDIVKQAIQHIEHFPKELQMAASHLPEDMLDRKYRPAGWTIRQLVHHLADSHMNAFIRFKLALTEENPVIKPYQENLWADLADSKLGIERSVQIVAGIHEKWVCLMQNMSQEQWKRSFFHPEQSKFIPLNVSALLYEWHGKHHLAHINQAKKIED</sequence>
<dbReference type="InterPro" id="IPR034660">
    <property type="entry name" value="DinB/YfiT-like"/>
</dbReference>
<evidence type="ECO:0000313" key="3">
    <source>
        <dbReference type="Proteomes" id="UP000649799"/>
    </source>
</evidence>
<evidence type="ECO:0000259" key="1">
    <source>
        <dbReference type="Pfam" id="PF12867"/>
    </source>
</evidence>
<dbReference type="GO" id="GO:0016787">
    <property type="term" value="F:hydrolase activity"/>
    <property type="evidence" value="ECO:0007669"/>
    <property type="project" value="UniProtKB-KW"/>
</dbReference>
<dbReference type="Pfam" id="PF12867">
    <property type="entry name" value="DinB_2"/>
    <property type="match status" value="1"/>
</dbReference>
<dbReference type="SUPFAM" id="SSF109854">
    <property type="entry name" value="DinB/YfiT-like putative metalloenzymes"/>
    <property type="match status" value="1"/>
</dbReference>
<protein>
    <submittedName>
        <fullName evidence="2">Metal-dependent hydrolase</fullName>
    </submittedName>
</protein>
<gene>
    <name evidence="2" type="ORF">G9Q97_12270</name>
</gene>
<keyword evidence="3" id="KW-1185">Reference proteome</keyword>
<dbReference type="Gene3D" id="1.20.120.450">
    <property type="entry name" value="dinb family like domain"/>
    <property type="match status" value="1"/>
</dbReference>
<evidence type="ECO:0000313" key="2">
    <source>
        <dbReference type="EMBL" id="NHE57586.1"/>
    </source>
</evidence>
<dbReference type="EMBL" id="JAANYN010000004">
    <property type="protein sequence ID" value="NHE57586.1"/>
    <property type="molecule type" value="Genomic_DNA"/>
</dbReference>
<dbReference type="NCBIfam" id="NF009807">
    <property type="entry name" value="PRK13291.1"/>
    <property type="match status" value="1"/>
</dbReference>
<proteinExistence type="predicted"/>
<reference evidence="2 3" key="1">
    <citation type="submission" date="2020-03" db="EMBL/GenBank/DDBJ databases">
        <title>Cyclobacterium plantarum sp. nov., a marine bacterium isolated from a coastal-marine wetland.</title>
        <authorList>
            <person name="Sanchez-Porro C."/>
            <person name="Ventosa A."/>
            <person name="Amoozegar M."/>
        </authorList>
    </citation>
    <scope>NUCLEOTIDE SEQUENCE [LARGE SCALE GENOMIC DNA]</scope>
    <source>
        <strain evidence="2 3">GBPx2</strain>
    </source>
</reference>
<dbReference type="InterPro" id="IPR024775">
    <property type="entry name" value="DinB-like"/>
</dbReference>